<gene>
    <name evidence="1" type="primary">PPX1</name>
    <name evidence="1" type="ORF">H4R21_002439</name>
</gene>
<comment type="caution">
    <text evidence="1">The sequence shown here is derived from an EMBL/GenBank/DDBJ whole genome shotgun (WGS) entry which is preliminary data.</text>
</comment>
<evidence type="ECO:0000313" key="1">
    <source>
        <dbReference type="EMBL" id="KAJ2802384.1"/>
    </source>
</evidence>
<sequence>MRGFGAFVRALAGNAARLGGRGAADGPLTLVLGNESADLDSIVSSIVLAYALTLAAGSGAGAAIPVINARRADMALRPECDLLLQTTLAAEGGGSGVGDLTFLDDIDLAAMTQRYAAPGGASGDGRLDVWLVDHNAPASRLAALEPFVRGIVDHHVDEGRCLHATWRQITPVGSCATLVAARLRELTHTAGPGVVDAPLAKLLLAAILVDTSNLNPAAQRATGTDIENVDWLASLVDWRQPAATVASDADADADIPSLDVGSTAELYRVLDKLKGHVSHLSAEDLLRKDYKQWEVPDAAGRVWTVGISSVSYRLRKWLKRDGRAGIETAVGAWIASQGLDLALVMTHGKAKEAKGGDKVYGRDLTVAFAPGSTTPGQREQILQGLRGAECLGLRSYFGSGASADDQALGTCFFAQTRTESSRKQVFPAVKAVVAAVS</sequence>
<name>A0ACC1L859_9FUNG</name>
<keyword evidence="2" id="KW-1185">Reference proteome</keyword>
<organism evidence="1 2">
    <name type="scientific">Coemansia helicoidea</name>
    <dbReference type="NCBI Taxonomy" id="1286919"/>
    <lineage>
        <taxon>Eukaryota</taxon>
        <taxon>Fungi</taxon>
        <taxon>Fungi incertae sedis</taxon>
        <taxon>Zoopagomycota</taxon>
        <taxon>Kickxellomycotina</taxon>
        <taxon>Kickxellomycetes</taxon>
        <taxon>Kickxellales</taxon>
        <taxon>Kickxellaceae</taxon>
        <taxon>Coemansia</taxon>
    </lineage>
</organism>
<evidence type="ECO:0000313" key="2">
    <source>
        <dbReference type="Proteomes" id="UP001140087"/>
    </source>
</evidence>
<dbReference type="EMBL" id="JANBUN010000627">
    <property type="protein sequence ID" value="KAJ2802384.1"/>
    <property type="molecule type" value="Genomic_DNA"/>
</dbReference>
<proteinExistence type="predicted"/>
<accession>A0ACC1L859</accession>
<dbReference type="Proteomes" id="UP001140087">
    <property type="component" value="Unassembled WGS sequence"/>
</dbReference>
<dbReference type="EC" id="3.6.1.11" evidence="1"/>
<reference evidence="1" key="1">
    <citation type="submission" date="2022-07" db="EMBL/GenBank/DDBJ databases">
        <title>Phylogenomic reconstructions and comparative analyses of Kickxellomycotina fungi.</title>
        <authorList>
            <person name="Reynolds N.K."/>
            <person name="Stajich J.E."/>
            <person name="Barry K."/>
            <person name="Grigoriev I.V."/>
            <person name="Crous P."/>
            <person name="Smith M.E."/>
        </authorList>
    </citation>
    <scope>NUCLEOTIDE SEQUENCE</scope>
    <source>
        <strain evidence="1">BCRC 34780</strain>
    </source>
</reference>
<protein>
    <submittedName>
        <fullName evidence="1">Exopolyphosphatase</fullName>
        <ecNumber evidence="1">3.6.1.11</ecNumber>
    </submittedName>
</protein>
<keyword evidence="1" id="KW-0378">Hydrolase</keyword>